<dbReference type="GO" id="GO:0005737">
    <property type="term" value="C:cytoplasm"/>
    <property type="evidence" value="ECO:0007669"/>
    <property type="project" value="TreeGrafter"/>
</dbReference>
<evidence type="ECO:0000256" key="1">
    <source>
        <dbReference type="ARBA" id="ARBA00022614"/>
    </source>
</evidence>
<dbReference type="AlphaFoldDB" id="A0A6G0JS94"/>
<proteinExistence type="predicted"/>
<dbReference type="InterPro" id="IPR032675">
    <property type="entry name" value="LRR_dom_sf"/>
</dbReference>
<sequence length="98" mass="10623">MGNTAAKAREAHAQAKSKPKTGRSQAEKLPEELLELSALRTLDLSSNKLSELPPQLNALKTLKTLKVPSNVLTTLPDLSGFEALTTSLQSVVRQIKFL</sequence>
<dbReference type="Gene3D" id="3.80.10.10">
    <property type="entry name" value="Ribonuclease Inhibitor"/>
    <property type="match status" value="1"/>
</dbReference>
<evidence type="ECO:0000256" key="2">
    <source>
        <dbReference type="ARBA" id="ARBA00022737"/>
    </source>
</evidence>
<accession>A0A6G0JS94</accession>
<dbReference type="SMART" id="SM00369">
    <property type="entry name" value="LRR_TYP"/>
    <property type="match status" value="1"/>
</dbReference>
<evidence type="ECO:0000313" key="6">
    <source>
        <dbReference type="Proteomes" id="UP000476176"/>
    </source>
</evidence>
<dbReference type="PANTHER" id="PTHR48051">
    <property type="match status" value="1"/>
</dbReference>
<dbReference type="InterPro" id="IPR050216">
    <property type="entry name" value="LRR_domain-containing"/>
</dbReference>
<dbReference type="SUPFAM" id="SSF52075">
    <property type="entry name" value="Outer arm dynein light chain 1"/>
    <property type="match status" value="1"/>
</dbReference>
<gene>
    <name evidence="5" type="ORF">PF004_g28248</name>
    <name evidence="4" type="ORF">PF010_g27999</name>
</gene>
<reference evidence="6 7" key="1">
    <citation type="submission" date="2018-09" db="EMBL/GenBank/DDBJ databases">
        <title>Genomic investigation of the strawberry pathogen Phytophthora fragariae indicates pathogenicity is determined by transcriptional variation in three key races.</title>
        <authorList>
            <person name="Adams T.M."/>
            <person name="Armitage A.D."/>
            <person name="Sobczyk M.K."/>
            <person name="Bates H.J."/>
            <person name="Dunwell J.M."/>
            <person name="Nellist C.F."/>
            <person name="Harrison R.J."/>
        </authorList>
    </citation>
    <scope>NUCLEOTIDE SEQUENCE [LARGE SCALE GENOMIC DNA]</scope>
    <source>
        <strain evidence="5 6">BC-23</strain>
        <strain evidence="4 7">ONT-3</strain>
    </source>
</reference>
<dbReference type="Proteomes" id="UP000488956">
    <property type="component" value="Unassembled WGS sequence"/>
</dbReference>
<dbReference type="Proteomes" id="UP000476176">
    <property type="component" value="Unassembled WGS sequence"/>
</dbReference>
<comment type="caution">
    <text evidence="4">The sequence shown here is derived from an EMBL/GenBank/DDBJ whole genome shotgun (WGS) entry which is preliminary data.</text>
</comment>
<protein>
    <submittedName>
        <fullName evidence="4">Uncharacterized protein</fullName>
    </submittedName>
</protein>
<dbReference type="PROSITE" id="PS51450">
    <property type="entry name" value="LRR"/>
    <property type="match status" value="1"/>
</dbReference>
<evidence type="ECO:0000313" key="7">
    <source>
        <dbReference type="Proteomes" id="UP000488956"/>
    </source>
</evidence>
<evidence type="ECO:0000313" key="5">
    <source>
        <dbReference type="EMBL" id="KAE9169230.1"/>
    </source>
</evidence>
<evidence type="ECO:0000256" key="3">
    <source>
        <dbReference type="SAM" id="MobiDB-lite"/>
    </source>
</evidence>
<dbReference type="EMBL" id="QXFX01003991">
    <property type="protein sequence ID" value="KAE9065957.1"/>
    <property type="molecule type" value="Genomic_DNA"/>
</dbReference>
<name>A0A6G0JS94_9STRA</name>
<keyword evidence="1" id="KW-0433">Leucine-rich repeat</keyword>
<dbReference type="InterPro" id="IPR003591">
    <property type="entry name" value="Leu-rich_rpt_typical-subtyp"/>
</dbReference>
<organism evidence="4 7">
    <name type="scientific">Phytophthora fragariae</name>
    <dbReference type="NCBI Taxonomy" id="53985"/>
    <lineage>
        <taxon>Eukaryota</taxon>
        <taxon>Sar</taxon>
        <taxon>Stramenopiles</taxon>
        <taxon>Oomycota</taxon>
        <taxon>Peronosporomycetes</taxon>
        <taxon>Peronosporales</taxon>
        <taxon>Peronosporaceae</taxon>
        <taxon>Phytophthora</taxon>
    </lineage>
</organism>
<evidence type="ECO:0000313" key="4">
    <source>
        <dbReference type="EMBL" id="KAE9065957.1"/>
    </source>
</evidence>
<keyword evidence="2" id="KW-0677">Repeat</keyword>
<dbReference type="InterPro" id="IPR001611">
    <property type="entry name" value="Leu-rich_rpt"/>
</dbReference>
<feature type="region of interest" description="Disordered" evidence="3">
    <location>
        <begin position="1"/>
        <end position="29"/>
    </location>
</feature>
<dbReference type="PANTHER" id="PTHR48051:SF1">
    <property type="entry name" value="RAS SUPPRESSOR PROTEIN 1"/>
    <property type="match status" value="1"/>
</dbReference>
<dbReference type="EMBL" id="QXGC01004470">
    <property type="protein sequence ID" value="KAE9169230.1"/>
    <property type="molecule type" value="Genomic_DNA"/>
</dbReference>